<dbReference type="PANTHER" id="PTHR43531">
    <property type="entry name" value="PROTEIN ICFG"/>
    <property type="match status" value="1"/>
</dbReference>
<accession>F1Z837</accession>
<keyword evidence="7" id="KW-1185">Reference proteome</keyword>
<dbReference type="InParanoid" id="F1Z837"/>
<evidence type="ECO:0000256" key="4">
    <source>
        <dbReference type="SAM" id="MobiDB-lite"/>
    </source>
</evidence>
<feature type="domain" description="Methyl-accepting transducer" evidence="5">
    <location>
        <begin position="206"/>
        <end position="435"/>
    </location>
</feature>
<dbReference type="InterPro" id="IPR004090">
    <property type="entry name" value="Chemotax_Me-accpt_rcpt"/>
</dbReference>
<dbReference type="InterPro" id="IPR051310">
    <property type="entry name" value="MCP_chemotaxis"/>
</dbReference>
<dbReference type="CDD" id="cd11386">
    <property type="entry name" value="MCP_signal"/>
    <property type="match status" value="1"/>
</dbReference>
<dbReference type="HOGENOM" id="CLU_000445_107_18_5"/>
<dbReference type="PRINTS" id="PR00260">
    <property type="entry name" value="CHEMTRNSDUCR"/>
</dbReference>
<comment type="similarity">
    <text evidence="2">Belongs to the methyl-accepting chemotaxis (MCP) protein family.</text>
</comment>
<dbReference type="PROSITE" id="PS50111">
    <property type="entry name" value="CHEMOTAXIS_TRANSDUC_2"/>
    <property type="match status" value="1"/>
</dbReference>
<sequence length="484" mass="51827">MTLDEGNYRSFPGIVRLVRRSGGKALDRLYVRISEHPVTRALLPTAESRERASRAQLAHWETLFSGRFDAAAIKRSAHIGEVHARVGLTPNFYVGGYALTLEELIGSAFAAHRVAQMAAPGLRGVIATLVKTALLDMEAALGAYFHAEEKERSQAIQRLGAALSAMAVGNFQADLAGMPAAYNQITEDFHAMRRDISRIIVHMTEAAESIDLGAHEISAAAHDQAERTERQAASLARTADVMKNVAQAVETTAQSAQTVDQTVSDVDERAREGGAIVRDAMVAMDKIKASSEEIAKIIEVIEGIAFQTNLLALNAGVEAARAGDAGKGFAVVASEVRALAHRTAESAKSIKDLISKSSQDVGEGVELVAKSGAALETIIERVETATTQTREIAANAAEQTESLRRVSKEIADMDTDTQQNAAMAEETNAAARGLSDQATRLSTLVARFRLERRDKRRGEGDWAGKGSSDAKSGEGEVEPQRLSA</sequence>
<dbReference type="GO" id="GO:0007165">
    <property type="term" value="P:signal transduction"/>
    <property type="evidence" value="ECO:0007669"/>
    <property type="project" value="UniProtKB-KW"/>
</dbReference>
<feature type="region of interest" description="Disordered" evidence="4">
    <location>
        <begin position="455"/>
        <end position="484"/>
    </location>
</feature>
<dbReference type="EMBL" id="AEWJ01000037">
    <property type="protein sequence ID" value="EGD59188.1"/>
    <property type="molecule type" value="Genomic_DNA"/>
</dbReference>
<dbReference type="STRING" id="983920.Y88_1250"/>
<dbReference type="eggNOG" id="COG0840">
    <property type="taxonomic scope" value="Bacteria"/>
</dbReference>
<dbReference type="GO" id="GO:0019825">
    <property type="term" value="F:oxygen binding"/>
    <property type="evidence" value="ECO:0007669"/>
    <property type="project" value="InterPro"/>
</dbReference>
<reference evidence="6 7" key="1">
    <citation type="journal article" date="2012" name="J. Bacteriol.">
        <title>Draft Genome Sequence of Novosphingobium nitrogenifigens Y88T.</title>
        <authorList>
            <person name="Strabala T.J."/>
            <person name="Macdonald L."/>
            <person name="Liu V."/>
            <person name="Smit A.M."/>
        </authorList>
    </citation>
    <scope>NUCLEOTIDE SEQUENCE [LARGE SCALE GENOMIC DNA]</scope>
    <source>
        <strain evidence="6 7">DSM 19370</strain>
    </source>
</reference>
<evidence type="ECO:0000259" key="5">
    <source>
        <dbReference type="PROSITE" id="PS50111"/>
    </source>
</evidence>
<dbReference type="GO" id="GO:0004888">
    <property type="term" value="F:transmembrane signaling receptor activity"/>
    <property type="evidence" value="ECO:0007669"/>
    <property type="project" value="InterPro"/>
</dbReference>
<gene>
    <name evidence="6" type="ORF">Y88_1250</name>
</gene>
<dbReference type="InterPro" id="IPR009050">
    <property type="entry name" value="Globin-like_sf"/>
</dbReference>
<dbReference type="Pfam" id="PF11563">
    <property type="entry name" value="Protoglobin"/>
    <property type="match status" value="1"/>
</dbReference>
<dbReference type="Proteomes" id="UP000004728">
    <property type="component" value="Unassembled WGS sequence"/>
</dbReference>
<dbReference type="GO" id="GO:0016020">
    <property type="term" value="C:membrane"/>
    <property type="evidence" value="ECO:0007669"/>
    <property type="project" value="InterPro"/>
</dbReference>
<dbReference type="SUPFAM" id="SSF46458">
    <property type="entry name" value="Globin-like"/>
    <property type="match status" value="1"/>
</dbReference>
<proteinExistence type="inferred from homology"/>
<organism evidence="6 7">
    <name type="scientific">Novosphingobium nitrogenifigens DSM 19370</name>
    <dbReference type="NCBI Taxonomy" id="983920"/>
    <lineage>
        <taxon>Bacteria</taxon>
        <taxon>Pseudomonadati</taxon>
        <taxon>Pseudomonadota</taxon>
        <taxon>Alphaproteobacteria</taxon>
        <taxon>Sphingomonadales</taxon>
        <taxon>Sphingomonadaceae</taxon>
        <taxon>Novosphingobium</taxon>
    </lineage>
</organism>
<dbReference type="GO" id="GO:0006935">
    <property type="term" value="P:chemotaxis"/>
    <property type="evidence" value="ECO:0007669"/>
    <property type="project" value="UniProtKB-KW"/>
</dbReference>
<dbReference type="SMART" id="SM00283">
    <property type="entry name" value="MA"/>
    <property type="match status" value="1"/>
</dbReference>
<dbReference type="Pfam" id="PF00015">
    <property type="entry name" value="MCPsignal"/>
    <property type="match status" value="1"/>
</dbReference>
<keyword evidence="3" id="KW-0807">Transducer</keyword>
<dbReference type="InterPro" id="IPR004089">
    <property type="entry name" value="MCPsignal_dom"/>
</dbReference>
<evidence type="ECO:0000313" key="6">
    <source>
        <dbReference type="EMBL" id="EGD59188.1"/>
    </source>
</evidence>
<name>F1Z837_9SPHN</name>
<dbReference type="SUPFAM" id="SSF58104">
    <property type="entry name" value="Methyl-accepting chemotaxis protein (MCP) signaling domain"/>
    <property type="match status" value="1"/>
</dbReference>
<dbReference type="CDD" id="cd01068">
    <property type="entry name" value="globin_sensor"/>
    <property type="match status" value="1"/>
</dbReference>
<dbReference type="Gene3D" id="1.10.490.10">
    <property type="entry name" value="Globins"/>
    <property type="match status" value="1"/>
</dbReference>
<keyword evidence="1" id="KW-0145">Chemotaxis</keyword>
<dbReference type="PANTHER" id="PTHR43531:SF11">
    <property type="entry name" value="METHYL-ACCEPTING CHEMOTAXIS PROTEIN 3"/>
    <property type="match status" value="1"/>
</dbReference>
<dbReference type="Gene3D" id="1.10.287.950">
    <property type="entry name" value="Methyl-accepting chemotaxis protein"/>
    <property type="match status" value="1"/>
</dbReference>
<comment type="caution">
    <text evidence="6">The sequence shown here is derived from an EMBL/GenBank/DDBJ whole genome shotgun (WGS) entry which is preliminary data.</text>
</comment>
<evidence type="ECO:0000313" key="7">
    <source>
        <dbReference type="Proteomes" id="UP000004728"/>
    </source>
</evidence>
<dbReference type="AlphaFoldDB" id="F1Z837"/>
<dbReference type="GO" id="GO:0020037">
    <property type="term" value="F:heme binding"/>
    <property type="evidence" value="ECO:0007669"/>
    <property type="project" value="InterPro"/>
</dbReference>
<dbReference type="InterPro" id="IPR012292">
    <property type="entry name" value="Globin/Proto"/>
</dbReference>
<evidence type="ECO:0000256" key="1">
    <source>
        <dbReference type="ARBA" id="ARBA00022500"/>
    </source>
</evidence>
<dbReference type="InterPro" id="IPR044398">
    <property type="entry name" value="Globin-sensor_dom"/>
</dbReference>
<dbReference type="RefSeq" id="WP_008065404.1">
    <property type="nucleotide sequence ID" value="NZ_AQWK01000001.1"/>
</dbReference>
<evidence type="ECO:0000256" key="3">
    <source>
        <dbReference type="PROSITE-ProRule" id="PRU00284"/>
    </source>
</evidence>
<protein>
    <submittedName>
        <fullName evidence="6">Methyl-accepting chemotaxis sensory transducer</fullName>
    </submittedName>
</protein>
<dbReference type="InterPro" id="IPR039379">
    <property type="entry name" value="Protoglobin_sensor_dom"/>
</dbReference>
<evidence type="ECO:0000256" key="2">
    <source>
        <dbReference type="ARBA" id="ARBA00029447"/>
    </source>
</evidence>